<name>A0A0E9PEM4_ANGAN</name>
<proteinExistence type="predicted"/>
<dbReference type="AlphaFoldDB" id="A0A0E9PEM4"/>
<dbReference type="EMBL" id="GBXM01105496">
    <property type="protein sequence ID" value="JAH03081.1"/>
    <property type="molecule type" value="Transcribed_RNA"/>
</dbReference>
<sequence>MYFLPSCNLADLVIVTQA</sequence>
<protein>
    <submittedName>
        <fullName evidence="1">Uncharacterized protein</fullName>
    </submittedName>
</protein>
<evidence type="ECO:0000313" key="1">
    <source>
        <dbReference type="EMBL" id="JAH03081.1"/>
    </source>
</evidence>
<accession>A0A0E9PEM4</accession>
<reference evidence="1" key="1">
    <citation type="submission" date="2014-11" db="EMBL/GenBank/DDBJ databases">
        <authorList>
            <person name="Amaro Gonzalez C."/>
        </authorList>
    </citation>
    <scope>NUCLEOTIDE SEQUENCE</scope>
</reference>
<reference evidence="1" key="2">
    <citation type="journal article" date="2015" name="Fish Shellfish Immunol.">
        <title>Early steps in the European eel (Anguilla anguilla)-Vibrio vulnificus interaction in the gills: Role of the RtxA13 toxin.</title>
        <authorList>
            <person name="Callol A."/>
            <person name="Pajuelo D."/>
            <person name="Ebbesson L."/>
            <person name="Teles M."/>
            <person name="MacKenzie S."/>
            <person name="Amaro C."/>
        </authorList>
    </citation>
    <scope>NUCLEOTIDE SEQUENCE</scope>
</reference>
<organism evidence="1">
    <name type="scientific">Anguilla anguilla</name>
    <name type="common">European freshwater eel</name>
    <name type="synonym">Muraena anguilla</name>
    <dbReference type="NCBI Taxonomy" id="7936"/>
    <lineage>
        <taxon>Eukaryota</taxon>
        <taxon>Metazoa</taxon>
        <taxon>Chordata</taxon>
        <taxon>Craniata</taxon>
        <taxon>Vertebrata</taxon>
        <taxon>Euteleostomi</taxon>
        <taxon>Actinopterygii</taxon>
        <taxon>Neopterygii</taxon>
        <taxon>Teleostei</taxon>
        <taxon>Anguilliformes</taxon>
        <taxon>Anguillidae</taxon>
        <taxon>Anguilla</taxon>
    </lineage>
</organism>